<organism evidence="2 3">
    <name type="scientific">Romanomermis culicivorax</name>
    <name type="common">Nematode worm</name>
    <dbReference type="NCBI Taxonomy" id="13658"/>
    <lineage>
        <taxon>Eukaryota</taxon>
        <taxon>Metazoa</taxon>
        <taxon>Ecdysozoa</taxon>
        <taxon>Nematoda</taxon>
        <taxon>Enoplea</taxon>
        <taxon>Dorylaimia</taxon>
        <taxon>Mermithida</taxon>
        <taxon>Mermithoidea</taxon>
        <taxon>Mermithidae</taxon>
        <taxon>Romanomermis</taxon>
    </lineage>
</organism>
<dbReference type="PANTHER" id="PTHR10773">
    <property type="entry name" value="DNA-DIRECTED RNA POLYMERASES I, II, AND III SUBUNIT RPABC2"/>
    <property type="match status" value="1"/>
</dbReference>
<reference evidence="3" key="1">
    <citation type="submission" date="2022-11" db="UniProtKB">
        <authorList>
            <consortium name="WormBaseParasite"/>
        </authorList>
    </citation>
    <scope>IDENTIFICATION</scope>
</reference>
<name>A0A915IHG7_ROMCU</name>
<feature type="transmembrane region" description="Helical" evidence="1">
    <location>
        <begin position="101"/>
        <end position="126"/>
    </location>
</feature>
<dbReference type="WBParaSite" id="nRc.2.0.1.t13293-RA">
    <property type="protein sequence ID" value="nRc.2.0.1.t13293-RA"/>
    <property type="gene ID" value="nRc.2.0.1.g13293"/>
</dbReference>
<sequence>MKEGSEFDVEVGSLIVKLIKGSRYRDPEKEQTSVEFLGLLVLGALIMNFIENWWRINGDGGDGGRTMRNGGGLDNHHESSRVNLRRLFTLCGMMQDVATRILVGAISGIAIMVMGIISFVVVMIILMMRFMCNSISDEERSALGEAYWGLGDWYHQKDYFSKFVNSPTIKGSTTENDSRQNGSKSYYFEKYGQRIRVCKTFFCNMLNISHEPIDFGSNNKENSIFTKQDGKGRHAPHNMMPEEDRERVHNHIKAVRKVDSHYF</sequence>
<keyword evidence="1" id="KW-1133">Transmembrane helix</keyword>
<protein>
    <submittedName>
        <fullName evidence="3">Uncharacterized protein</fullName>
    </submittedName>
</protein>
<keyword evidence="1" id="KW-0812">Transmembrane</keyword>
<dbReference type="PANTHER" id="PTHR10773:SF19">
    <property type="match status" value="1"/>
</dbReference>
<keyword evidence="1" id="KW-0472">Membrane</keyword>
<proteinExistence type="predicted"/>
<evidence type="ECO:0000256" key="1">
    <source>
        <dbReference type="SAM" id="Phobius"/>
    </source>
</evidence>
<dbReference type="AlphaFoldDB" id="A0A915IHG7"/>
<dbReference type="Proteomes" id="UP000887565">
    <property type="component" value="Unplaced"/>
</dbReference>
<accession>A0A915IHG7</accession>
<evidence type="ECO:0000313" key="3">
    <source>
        <dbReference type="WBParaSite" id="nRc.2.0.1.t13293-RA"/>
    </source>
</evidence>
<evidence type="ECO:0000313" key="2">
    <source>
        <dbReference type="Proteomes" id="UP000887565"/>
    </source>
</evidence>
<keyword evidence="2" id="KW-1185">Reference proteome</keyword>